<dbReference type="AlphaFoldDB" id="A0A0R2BBI6"/>
<evidence type="ECO:0000313" key="1">
    <source>
        <dbReference type="EMBL" id="KRM75188.1"/>
    </source>
</evidence>
<dbReference type="InterPro" id="IPR036388">
    <property type="entry name" value="WH-like_DNA-bd_sf"/>
</dbReference>
<gene>
    <name evidence="1" type="ORF">FC48_GL000164</name>
</gene>
<dbReference type="EMBL" id="AYYN01000069">
    <property type="protein sequence ID" value="KRM75188.1"/>
    <property type="molecule type" value="Genomic_DNA"/>
</dbReference>
<dbReference type="SUPFAM" id="SSF46785">
    <property type="entry name" value="Winged helix' DNA-binding domain"/>
    <property type="match status" value="1"/>
</dbReference>
<reference evidence="1 2" key="1">
    <citation type="journal article" date="2015" name="Genome Announc.">
        <title>Expanding the biotechnology potential of lactobacilli through comparative genomics of 213 strains and associated genera.</title>
        <authorList>
            <person name="Sun Z."/>
            <person name="Harris H.M."/>
            <person name="McCann A."/>
            <person name="Guo C."/>
            <person name="Argimon S."/>
            <person name="Zhang W."/>
            <person name="Yang X."/>
            <person name="Jeffery I.B."/>
            <person name="Cooney J.C."/>
            <person name="Kagawa T.F."/>
            <person name="Liu W."/>
            <person name="Song Y."/>
            <person name="Salvetti E."/>
            <person name="Wrobel A."/>
            <person name="Rasinkangas P."/>
            <person name="Parkhill J."/>
            <person name="Rea M.C."/>
            <person name="O'Sullivan O."/>
            <person name="Ritari J."/>
            <person name="Douillard F.P."/>
            <person name="Paul Ross R."/>
            <person name="Yang R."/>
            <person name="Briner A.E."/>
            <person name="Felis G.E."/>
            <person name="de Vos W.M."/>
            <person name="Barrangou R."/>
            <person name="Klaenhammer T.R."/>
            <person name="Caufield P.W."/>
            <person name="Cui Y."/>
            <person name="Zhang H."/>
            <person name="O'Toole P.W."/>
        </authorList>
    </citation>
    <scope>NUCLEOTIDE SEQUENCE [LARGE SCALE GENOMIC DNA]</scope>
    <source>
        <strain evidence="1 2">DSM 20452</strain>
    </source>
</reference>
<organism evidence="1 2">
    <name type="scientific">Ligilactobacillus murinus DSM 20452 = NBRC 14221</name>
    <dbReference type="NCBI Taxonomy" id="1423772"/>
    <lineage>
        <taxon>Bacteria</taxon>
        <taxon>Bacillati</taxon>
        <taxon>Bacillota</taxon>
        <taxon>Bacilli</taxon>
        <taxon>Lactobacillales</taxon>
        <taxon>Lactobacillaceae</taxon>
        <taxon>Ligilactobacillus</taxon>
    </lineage>
</organism>
<dbReference type="Gene3D" id="1.10.10.10">
    <property type="entry name" value="Winged helix-like DNA-binding domain superfamily/Winged helix DNA-binding domain"/>
    <property type="match status" value="1"/>
</dbReference>
<comment type="caution">
    <text evidence="1">The sequence shown here is derived from an EMBL/GenBank/DDBJ whole genome shotgun (WGS) entry which is preliminary data.</text>
</comment>
<name>A0A0R2BBI6_9LACO</name>
<accession>A0A0R2BBI6</accession>
<dbReference type="InterPro" id="IPR036390">
    <property type="entry name" value="WH_DNA-bd_sf"/>
</dbReference>
<dbReference type="Proteomes" id="UP000051612">
    <property type="component" value="Unassembled WGS sequence"/>
</dbReference>
<sequence length="63" mass="7008">MVVIVSYLSGGKLASRKEIQDALNLQKSYTSEIISTMKKKGILLSEGRGRATKYYLVTDNILN</sequence>
<dbReference type="PATRIC" id="fig|1423772.3.peg.180"/>
<evidence type="ECO:0000313" key="2">
    <source>
        <dbReference type="Proteomes" id="UP000051612"/>
    </source>
</evidence>
<proteinExistence type="predicted"/>
<protein>
    <submittedName>
        <fullName evidence="1">Uncharacterized protein</fullName>
    </submittedName>
</protein>